<feature type="signal peptide" evidence="1">
    <location>
        <begin position="1"/>
        <end position="26"/>
    </location>
</feature>
<dbReference type="InterPro" id="IPR007110">
    <property type="entry name" value="Ig-like_dom"/>
</dbReference>
<dbReference type="PROSITE" id="PS50835">
    <property type="entry name" value="IG_LIKE"/>
    <property type="match status" value="1"/>
</dbReference>
<name>A0A3P7KZW2_DIBLA</name>
<accession>A0A3P7KZW2</accession>
<dbReference type="EMBL" id="UYRU01048334">
    <property type="protein sequence ID" value="VDN10044.1"/>
    <property type="molecule type" value="Genomic_DNA"/>
</dbReference>
<keyword evidence="4" id="KW-1185">Reference proteome</keyword>
<reference evidence="3 4" key="1">
    <citation type="submission" date="2018-11" db="EMBL/GenBank/DDBJ databases">
        <authorList>
            <consortium name="Pathogen Informatics"/>
        </authorList>
    </citation>
    <scope>NUCLEOTIDE SEQUENCE [LARGE SCALE GENOMIC DNA]</scope>
</reference>
<feature type="domain" description="Ig-like" evidence="2">
    <location>
        <begin position="35"/>
        <end position="98"/>
    </location>
</feature>
<dbReference type="InterPro" id="IPR013783">
    <property type="entry name" value="Ig-like_fold"/>
</dbReference>
<dbReference type="SUPFAM" id="SSF48726">
    <property type="entry name" value="Immunoglobulin"/>
    <property type="match status" value="1"/>
</dbReference>
<dbReference type="InterPro" id="IPR003599">
    <property type="entry name" value="Ig_sub"/>
</dbReference>
<evidence type="ECO:0000313" key="3">
    <source>
        <dbReference type="EMBL" id="VDN10044.1"/>
    </source>
</evidence>
<dbReference type="AlphaFoldDB" id="A0A3P7KZW2"/>
<gene>
    <name evidence="3" type="ORF">DILT_LOCUS5875</name>
</gene>
<sequence length="121" mass="13713">MWCDNTVLSRFSALLIVLSLLNLFSAQEKYNIVYEGQNVVFLCDPIGPETTSLHYQWTLNDTQIIATGKSFNLRNVQKSDMGTYKCTVRGDFDSKSVVAEQSTFVFVKQGKTIYIELLTVL</sequence>
<protein>
    <recommendedName>
        <fullName evidence="2">Ig-like domain-containing protein</fullName>
    </recommendedName>
</protein>
<keyword evidence="1" id="KW-0732">Signal</keyword>
<dbReference type="Proteomes" id="UP000281553">
    <property type="component" value="Unassembled WGS sequence"/>
</dbReference>
<dbReference type="SMART" id="SM00409">
    <property type="entry name" value="IG"/>
    <property type="match status" value="1"/>
</dbReference>
<dbReference type="Pfam" id="PF13927">
    <property type="entry name" value="Ig_3"/>
    <property type="match status" value="1"/>
</dbReference>
<evidence type="ECO:0000259" key="2">
    <source>
        <dbReference type="PROSITE" id="PS50835"/>
    </source>
</evidence>
<dbReference type="OrthoDB" id="190835at2759"/>
<feature type="chain" id="PRO_5018004886" description="Ig-like domain-containing protein" evidence="1">
    <location>
        <begin position="27"/>
        <end position="121"/>
    </location>
</feature>
<proteinExistence type="predicted"/>
<dbReference type="Gene3D" id="2.60.40.10">
    <property type="entry name" value="Immunoglobulins"/>
    <property type="match status" value="1"/>
</dbReference>
<organism evidence="3 4">
    <name type="scientific">Dibothriocephalus latus</name>
    <name type="common">Fish tapeworm</name>
    <name type="synonym">Diphyllobothrium latum</name>
    <dbReference type="NCBI Taxonomy" id="60516"/>
    <lineage>
        <taxon>Eukaryota</taxon>
        <taxon>Metazoa</taxon>
        <taxon>Spiralia</taxon>
        <taxon>Lophotrochozoa</taxon>
        <taxon>Platyhelminthes</taxon>
        <taxon>Cestoda</taxon>
        <taxon>Eucestoda</taxon>
        <taxon>Diphyllobothriidea</taxon>
        <taxon>Diphyllobothriidae</taxon>
        <taxon>Dibothriocephalus</taxon>
    </lineage>
</organism>
<dbReference type="InterPro" id="IPR036179">
    <property type="entry name" value="Ig-like_dom_sf"/>
</dbReference>
<evidence type="ECO:0000256" key="1">
    <source>
        <dbReference type="SAM" id="SignalP"/>
    </source>
</evidence>
<evidence type="ECO:0000313" key="4">
    <source>
        <dbReference type="Proteomes" id="UP000281553"/>
    </source>
</evidence>